<evidence type="ECO:0000313" key="2">
    <source>
        <dbReference type="EMBL" id="MBB1115531.1"/>
    </source>
</evidence>
<protein>
    <recommendedName>
        <fullName evidence="4">Lipoprotein</fullName>
    </recommendedName>
</protein>
<evidence type="ECO:0000313" key="3">
    <source>
        <dbReference type="Proteomes" id="UP000550609"/>
    </source>
</evidence>
<organism evidence="2 3">
    <name type="scientific">Stenotrophomonas koreensis</name>
    <dbReference type="NCBI Taxonomy" id="266128"/>
    <lineage>
        <taxon>Bacteria</taxon>
        <taxon>Pseudomonadati</taxon>
        <taxon>Pseudomonadota</taxon>
        <taxon>Gammaproteobacteria</taxon>
        <taxon>Lysobacterales</taxon>
        <taxon>Lysobacteraceae</taxon>
        <taxon>Stenotrophomonas</taxon>
    </lineage>
</organism>
<dbReference type="Proteomes" id="UP000550609">
    <property type="component" value="Unassembled WGS sequence"/>
</dbReference>
<keyword evidence="1" id="KW-0732">Signal</keyword>
<dbReference type="RefSeq" id="WP_182621002.1">
    <property type="nucleotide sequence ID" value="NZ_JACIUV010000001.1"/>
</dbReference>
<proteinExistence type="predicted"/>
<feature type="chain" id="PRO_5030828554" description="Lipoprotein" evidence="1">
    <location>
        <begin position="25"/>
        <end position="208"/>
    </location>
</feature>
<accession>A0A7W3YT16</accession>
<gene>
    <name evidence="2" type="ORF">H4O09_00425</name>
</gene>
<evidence type="ECO:0008006" key="4">
    <source>
        <dbReference type="Google" id="ProtNLM"/>
    </source>
</evidence>
<sequence>MHVMHVLKRQLTAVGLALALPLLAGCQPKPEAKPEVLLAKPIRLDIPDQEVVLEFEASPQNVIAYQSYIIAIEADNSIGKPNPFHSQPPPPALYIKAEKNIDGRWQTIDVPDTYVSLSRLPETYKPFYKKLPEWHKQETSLNYLYPNDGGSSTIRTILGEFTENEWTEGGRQRINGNYRITIQTKQSHPDFEGMPAEVSIRQQYINAK</sequence>
<feature type="signal peptide" evidence="1">
    <location>
        <begin position="1"/>
        <end position="24"/>
    </location>
</feature>
<comment type="caution">
    <text evidence="2">The sequence shown here is derived from an EMBL/GenBank/DDBJ whole genome shotgun (WGS) entry which is preliminary data.</text>
</comment>
<dbReference type="AlphaFoldDB" id="A0A7W3YT16"/>
<reference evidence="2 3" key="1">
    <citation type="submission" date="2020-08" db="EMBL/GenBank/DDBJ databases">
        <title>Stenotrophomonas sp. W1S232.</title>
        <authorList>
            <person name="Deng Y."/>
        </authorList>
    </citation>
    <scope>NUCLEOTIDE SEQUENCE [LARGE SCALE GENOMIC DNA]</scope>
    <source>
        <strain evidence="2 3">W1S232</strain>
    </source>
</reference>
<evidence type="ECO:0000256" key="1">
    <source>
        <dbReference type="SAM" id="SignalP"/>
    </source>
</evidence>
<name>A0A7W3YT16_9GAMM</name>
<dbReference type="EMBL" id="JACIUV010000001">
    <property type="protein sequence ID" value="MBB1115531.1"/>
    <property type="molecule type" value="Genomic_DNA"/>
</dbReference>